<dbReference type="InterPro" id="IPR011993">
    <property type="entry name" value="PH-like_dom_sf"/>
</dbReference>
<dbReference type="RefSeq" id="XP_004994585.1">
    <property type="nucleotide sequence ID" value="XM_004994528.1"/>
</dbReference>
<keyword evidence="2" id="KW-0256">Endoplasmic reticulum</keyword>
<dbReference type="GO" id="GO:0035621">
    <property type="term" value="P:ER to Golgi ceramide transport"/>
    <property type="evidence" value="ECO:0007669"/>
    <property type="project" value="TreeGrafter"/>
</dbReference>
<comment type="subcellular location">
    <subcellularLocation>
        <location evidence="1">Endoplasmic reticulum</location>
    </subcellularLocation>
</comment>
<evidence type="ECO:0008006" key="9">
    <source>
        <dbReference type="Google" id="ProtNLM"/>
    </source>
</evidence>
<evidence type="ECO:0000256" key="1">
    <source>
        <dbReference type="ARBA" id="ARBA00004240"/>
    </source>
</evidence>
<dbReference type="PANTHER" id="PTHR19308">
    <property type="entry name" value="PHOSPHATIDYLCHOLINE TRANSFER PROTEIN"/>
    <property type="match status" value="1"/>
</dbReference>
<gene>
    <name evidence="7" type="ORF">PTSG_04492</name>
</gene>
<feature type="domain" description="PH" evidence="5">
    <location>
        <begin position="285"/>
        <end position="379"/>
    </location>
</feature>
<feature type="coiled-coil region" evidence="3">
    <location>
        <begin position="527"/>
        <end position="554"/>
    </location>
</feature>
<evidence type="ECO:0000313" key="7">
    <source>
        <dbReference type="EMBL" id="EGD72762.1"/>
    </source>
</evidence>
<evidence type="ECO:0000259" key="5">
    <source>
        <dbReference type="PROSITE" id="PS50003"/>
    </source>
</evidence>
<dbReference type="Proteomes" id="UP000007799">
    <property type="component" value="Unassembled WGS sequence"/>
</dbReference>
<dbReference type="PROSITE" id="PS50848">
    <property type="entry name" value="START"/>
    <property type="match status" value="1"/>
</dbReference>
<feature type="compositionally biased region" description="Acidic residues" evidence="4">
    <location>
        <begin position="76"/>
        <end position="98"/>
    </location>
</feature>
<protein>
    <recommendedName>
        <fullName evidence="9">Collagen type IV alpha-3-binding protein</fullName>
    </recommendedName>
</protein>
<dbReference type="EMBL" id="GL832964">
    <property type="protein sequence ID" value="EGD72762.1"/>
    <property type="molecule type" value="Genomic_DNA"/>
</dbReference>
<evidence type="ECO:0000256" key="4">
    <source>
        <dbReference type="SAM" id="MobiDB-lite"/>
    </source>
</evidence>
<dbReference type="Pfam" id="PF01852">
    <property type="entry name" value="START"/>
    <property type="match status" value="1"/>
</dbReference>
<dbReference type="GO" id="GO:0005783">
    <property type="term" value="C:endoplasmic reticulum"/>
    <property type="evidence" value="ECO:0007669"/>
    <property type="project" value="UniProtKB-SubCell"/>
</dbReference>
<dbReference type="InterPro" id="IPR002913">
    <property type="entry name" value="START_lipid-bd_dom"/>
</dbReference>
<evidence type="ECO:0000256" key="2">
    <source>
        <dbReference type="ARBA" id="ARBA00022824"/>
    </source>
</evidence>
<feature type="compositionally biased region" description="Polar residues" evidence="4">
    <location>
        <begin position="120"/>
        <end position="130"/>
    </location>
</feature>
<dbReference type="STRING" id="946362.F2U8Q4"/>
<name>F2U8Q4_SALR5</name>
<reference evidence="7" key="1">
    <citation type="submission" date="2009-08" db="EMBL/GenBank/DDBJ databases">
        <title>Annotation of Salpingoeca rosetta.</title>
        <authorList>
            <consortium name="The Broad Institute Genome Sequencing Platform"/>
            <person name="Russ C."/>
            <person name="Cuomo C."/>
            <person name="Burger G."/>
            <person name="Gray M.W."/>
            <person name="Holland P.W.H."/>
            <person name="King N."/>
            <person name="Lang F.B.F."/>
            <person name="Roger A.J."/>
            <person name="Ruiz-Trillo I."/>
            <person name="Young S.K."/>
            <person name="Zeng Q."/>
            <person name="Gargeya S."/>
            <person name="Alvarado L."/>
            <person name="Berlin A."/>
            <person name="Chapman S.B."/>
            <person name="Chen Z."/>
            <person name="Freedman E."/>
            <person name="Gellesch M."/>
            <person name="Goldberg J."/>
            <person name="Griggs A."/>
            <person name="Gujja S."/>
            <person name="Heilman E."/>
            <person name="Heiman D."/>
            <person name="Howarth C."/>
            <person name="Mehta T."/>
            <person name="Neiman D."/>
            <person name="Pearson M."/>
            <person name="Roberts A."/>
            <person name="Saif S."/>
            <person name="Shea T."/>
            <person name="Shenoy N."/>
            <person name="Sisk P."/>
            <person name="Stolte C."/>
            <person name="Sykes S."/>
            <person name="White J."/>
            <person name="Yandava C."/>
            <person name="Haas B."/>
            <person name="Nusbaum C."/>
            <person name="Birren B."/>
        </authorList>
    </citation>
    <scope>NUCLEOTIDE SEQUENCE [LARGE SCALE GENOMIC DNA]</scope>
    <source>
        <strain evidence="7">ATCC 50818</strain>
    </source>
</reference>
<dbReference type="PANTHER" id="PTHR19308:SF53">
    <property type="entry name" value="CERAMIDE TRANSFER PROTEIN"/>
    <property type="match status" value="1"/>
</dbReference>
<dbReference type="eggNOG" id="KOG1739">
    <property type="taxonomic scope" value="Eukaryota"/>
</dbReference>
<dbReference type="AlphaFoldDB" id="F2U8Q4"/>
<feature type="compositionally biased region" description="Low complexity" evidence="4">
    <location>
        <begin position="154"/>
        <end position="183"/>
    </location>
</feature>
<feature type="domain" description="START" evidence="6">
    <location>
        <begin position="589"/>
        <end position="785"/>
    </location>
</feature>
<evidence type="ECO:0000256" key="3">
    <source>
        <dbReference type="SAM" id="Coils"/>
    </source>
</evidence>
<dbReference type="InterPro" id="IPR001849">
    <property type="entry name" value="PH_domain"/>
</dbReference>
<sequence>MADFLRRTGSFVKRHTLGRYDQAAEEPQRKKGDRKDKAAPPLPEAPETEAEETHQHEQQQYQRRIEEEEQQQQQQQEEEEQEEEAAVDQDGDDTEVEEDLHHQRTPPLHEGAHSTAEAAHTTNTTVNSSMRPAHASDLTAAHPDSDEQCGASRASVQDSAIDAIDADVAPNNPATATTDPDTTIMPGAADGHAPPPVPSDADRTPSPHTCAGGRGSSRRRVRAASALSERTGTVVHLPAATTRATFMKHKRSISDVVSGSFMTDRHSPDALSDGTASDSGDEDVMPCREGVMAKWTNYIHGWQDRYVVLQKGILSYFKSADDKQKFCRGTVDVVQARVKPHPYDQLRFDVILKDHAYYLRASSTEERGEWVKSLQETQRMRAKGLTRRPSSMSLTSISSGTSGHSYTRSVTDKYMESKALHDAFVGQIDQLQRALASLETADVGDLQRDAALVKSTSSGLLRAMTEWMDVMSRREEEWQRKYERLSEKKRKLELEVRSSRDMAPQPFPNNPDLEEGPHSMLNDEEFFDALEIGLDQLEAEEEEERRERELEAQRVANKPAPGSVMSHQFSSLLEGKLKENLKLADEPVEEMWLLTHEEGQMTVYTRNEEAAGETTDQLKAFHFIPGLTGREVCSYFFDTDLRLEWEHTVEKFFVLEWLDNNTNVCHNIHKRVWPTAQRDSCILSHMRQLNTNRWMVQNTSVDHDDAPANKYVRLTANVLLMAETQVPASADKSKLTRADIGAKLTYLAYVHPGGWAPASVVKAVSKREYPKFLSNLETHSLKHFSSQPILW</sequence>
<dbReference type="GO" id="GO:0008289">
    <property type="term" value="F:lipid binding"/>
    <property type="evidence" value="ECO:0007669"/>
    <property type="project" value="InterPro"/>
</dbReference>
<dbReference type="GeneID" id="16075168"/>
<keyword evidence="3" id="KW-0175">Coiled coil</keyword>
<feature type="compositionally biased region" description="Low complexity" evidence="4">
    <location>
        <begin position="390"/>
        <end position="400"/>
    </location>
</feature>
<dbReference type="PROSITE" id="PS50003">
    <property type="entry name" value="PH_DOMAIN"/>
    <property type="match status" value="1"/>
</dbReference>
<dbReference type="Gene3D" id="2.30.29.30">
    <property type="entry name" value="Pleckstrin-homology domain (PH domain)/Phosphotyrosine-binding domain (PTB)"/>
    <property type="match status" value="1"/>
</dbReference>
<feature type="region of interest" description="Disordered" evidence="4">
    <location>
        <begin position="1"/>
        <end position="220"/>
    </location>
</feature>
<keyword evidence="8" id="KW-1185">Reference proteome</keyword>
<organism evidence="8">
    <name type="scientific">Salpingoeca rosetta (strain ATCC 50818 / BSB-021)</name>
    <dbReference type="NCBI Taxonomy" id="946362"/>
    <lineage>
        <taxon>Eukaryota</taxon>
        <taxon>Choanoflagellata</taxon>
        <taxon>Craspedida</taxon>
        <taxon>Salpingoecidae</taxon>
        <taxon>Salpingoeca</taxon>
    </lineage>
</organism>
<dbReference type="CDD" id="cd13283">
    <property type="entry name" value="PH_GPBP"/>
    <property type="match status" value="1"/>
</dbReference>
<feature type="region of interest" description="Disordered" evidence="4">
    <location>
        <begin position="262"/>
        <end position="282"/>
    </location>
</feature>
<dbReference type="Pfam" id="PF00169">
    <property type="entry name" value="PH"/>
    <property type="match status" value="1"/>
</dbReference>
<dbReference type="OMA" id="LETCHRI"/>
<dbReference type="KEGG" id="sre:PTSG_04492"/>
<dbReference type="SMART" id="SM00233">
    <property type="entry name" value="PH"/>
    <property type="match status" value="1"/>
</dbReference>
<feature type="compositionally biased region" description="Basic and acidic residues" evidence="4">
    <location>
        <begin position="26"/>
        <end position="38"/>
    </location>
</feature>
<dbReference type="SUPFAM" id="SSF50729">
    <property type="entry name" value="PH domain-like"/>
    <property type="match status" value="1"/>
</dbReference>
<accession>F2U8Q4</accession>
<dbReference type="FunCoup" id="F2U8Q4">
    <property type="interactions" value="1717"/>
</dbReference>
<dbReference type="Gene3D" id="3.30.530.20">
    <property type="match status" value="1"/>
</dbReference>
<proteinExistence type="predicted"/>
<feature type="region of interest" description="Disordered" evidence="4">
    <location>
        <begin position="496"/>
        <end position="515"/>
    </location>
</feature>
<dbReference type="SMART" id="SM00234">
    <property type="entry name" value="START"/>
    <property type="match status" value="1"/>
</dbReference>
<dbReference type="SUPFAM" id="SSF55961">
    <property type="entry name" value="Bet v1-like"/>
    <property type="match status" value="1"/>
</dbReference>
<dbReference type="InParanoid" id="F2U8Q4"/>
<evidence type="ECO:0000259" key="6">
    <source>
        <dbReference type="PROSITE" id="PS50848"/>
    </source>
</evidence>
<dbReference type="OrthoDB" id="2344588at2759"/>
<dbReference type="InterPro" id="IPR023393">
    <property type="entry name" value="START-like_dom_sf"/>
</dbReference>
<dbReference type="InterPro" id="IPR051213">
    <property type="entry name" value="START_lipid_transfer"/>
</dbReference>
<evidence type="ECO:0000313" key="8">
    <source>
        <dbReference type="Proteomes" id="UP000007799"/>
    </source>
</evidence>
<feature type="region of interest" description="Disordered" evidence="4">
    <location>
        <begin position="381"/>
        <end position="400"/>
    </location>
</feature>